<evidence type="ECO:0000313" key="2">
    <source>
        <dbReference type="EMBL" id="MEB3510835.1"/>
    </source>
</evidence>
<dbReference type="Proteomes" id="UP001348098">
    <property type="component" value="Unassembled WGS sequence"/>
</dbReference>
<evidence type="ECO:0000313" key="3">
    <source>
        <dbReference type="Proteomes" id="UP001348098"/>
    </source>
</evidence>
<feature type="transmembrane region" description="Helical" evidence="1">
    <location>
        <begin position="12"/>
        <end position="33"/>
    </location>
</feature>
<reference evidence="2 3" key="1">
    <citation type="submission" date="2023-12" db="EMBL/GenBank/DDBJ databases">
        <title>novel species in genus Nocarida.</title>
        <authorList>
            <person name="Li Z."/>
        </authorList>
    </citation>
    <scope>NUCLEOTIDE SEQUENCE [LARGE SCALE GENOMIC DNA]</scope>
    <source>
        <strain evidence="2 3">CDC186</strain>
    </source>
</reference>
<gene>
    <name evidence="2" type="ORF">U3653_12470</name>
</gene>
<organism evidence="2 3">
    <name type="scientific">Nocardia implantans</name>
    <dbReference type="NCBI Taxonomy" id="3108168"/>
    <lineage>
        <taxon>Bacteria</taxon>
        <taxon>Bacillati</taxon>
        <taxon>Actinomycetota</taxon>
        <taxon>Actinomycetes</taxon>
        <taxon>Mycobacteriales</taxon>
        <taxon>Nocardiaceae</taxon>
        <taxon>Nocardia</taxon>
    </lineage>
</organism>
<protein>
    <recommendedName>
        <fullName evidence="4">DUF4293 family protein</fullName>
    </recommendedName>
</protein>
<feature type="transmembrane region" description="Helical" evidence="1">
    <location>
        <begin position="45"/>
        <end position="66"/>
    </location>
</feature>
<keyword evidence="3" id="KW-1185">Reference proteome</keyword>
<feature type="transmembrane region" description="Helical" evidence="1">
    <location>
        <begin position="78"/>
        <end position="97"/>
    </location>
</feature>
<feature type="transmembrane region" description="Helical" evidence="1">
    <location>
        <begin position="103"/>
        <end position="124"/>
    </location>
</feature>
<evidence type="ECO:0008006" key="4">
    <source>
        <dbReference type="Google" id="ProtNLM"/>
    </source>
</evidence>
<name>A0ABU6ATT4_9NOCA</name>
<comment type="caution">
    <text evidence="2">The sequence shown here is derived from an EMBL/GenBank/DDBJ whole genome shotgun (WGS) entry which is preliminary data.</text>
</comment>
<proteinExistence type="predicted"/>
<accession>A0ABU6ATT4</accession>
<keyword evidence="1" id="KW-0472">Membrane</keyword>
<dbReference type="EMBL" id="JAYKYQ010000004">
    <property type="protein sequence ID" value="MEB3510835.1"/>
    <property type="molecule type" value="Genomic_DNA"/>
</dbReference>
<evidence type="ECO:0000256" key="1">
    <source>
        <dbReference type="SAM" id="Phobius"/>
    </source>
</evidence>
<keyword evidence="1" id="KW-1133">Transmembrane helix</keyword>
<sequence>MKARKEKTRHDPFEVVLCAVFGASMLLQCVYGPPPDSAFAAMPPGFRTLWLVLMLIGCATTLVGLFARRVWGYLIEQVGLGALGWSLVAFGAQLLLLQLQHGTLGPATVLGGPLPIALGLAFLWKRHQVLQDVRILRAVKLREAS</sequence>
<keyword evidence="1" id="KW-0812">Transmembrane</keyword>
<dbReference type="RefSeq" id="WP_195078742.1">
    <property type="nucleotide sequence ID" value="NZ_JAYESH010000005.1"/>
</dbReference>